<keyword evidence="4 12" id="KW-1134">Transmembrane beta strand</keyword>
<dbReference type="Gene3D" id="2.40.170.20">
    <property type="entry name" value="TonB-dependent receptor, beta-barrel domain"/>
    <property type="match status" value="1"/>
</dbReference>
<feature type="region of interest" description="Disordered" evidence="14">
    <location>
        <begin position="212"/>
        <end position="232"/>
    </location>
</feature>
<comment type="subcellular location">
    <subcellularLocation>
        <location evidence="1 12">Cell outer membrane</location>
        <topology evidence="1 12">Multi-pass membrane protein</topology>
    </subcellularLocation>
</comment>
<evidence type="ECO:0000256" key="15">
    <source>
        <dbReference type="SAM" id="SignalP"/>
    </source>
</evidence>
<dbReference type="GO" id="GO:0006811">
    <property type="term" value="P:monoatomic ion transport"/>
    <property type="evidence" value="ECO:0007669"/>
    <property type="project" value="UniProtKB-KW"/>
</dbReference>
<comment type="similarity">
    <text evidence="2 12 13">Belongs to the TonB-dependent receptor family.</text>
</comment>
<dbReference type="GO" id="GO:0009279">
    <property type="term" value="C:cell outer membrane"/>
    <property type="evidence" value="ECO:0007669"/>
    <property type="project" value="UniProtKB-SubCell"/>
</dbReference>
<evidence type="ECO:0000256" key="13">
    <source>
        <dbReference type="RuleBase" id="RU003357"/>
    </source>
</evidence>
<dbReference type="PANTHER" id="PTHR30069:SF53">
    <property type="entry name" value="COLICIN I RECEPTOR-RELATED"/>
    <property type="match status" value="1"/>
</dbReference>
<evidence type="ECO:0000256" key="4">
    <source>
        <dbReference type="ARBA" id="ARBA00022452"/>
    </source>
</evidence>
<dbReference type="Pfam" id="PF00593">
    <property type="entry name" value="TonB_dep_Rec_b-barrel"/>
    <property type="match status" value="1"/>
</dbReference>
<dbReference type="InterPro" id="IPR012910">
    <property type="entry name" value="Plug_dom"/>
</dbReference>
<reference evidence="18 19" key="1">
    <citation type="submission" date="2014-12" db="EMBL/GenBank/DDBJ databases">
        <title>Denitrispirillum autotrophicum gen. nov., sp. nov., Denitrifying, Facultatively Autotrophic Bacteria Isolated from Rice Paddy Soil.</title>
        <authorList>
            <person name="Ishii S."/>
            <person name="Ashida N."/>
            <person name="Ohno H."/>
            <person name="Otsuka S."/>
            <person name="Yokota A."/>
            <person name="Senoo K."/>
        </authorList>
    </citation>
    <scope>NUCLEOTIDE SEQUENCE [LARGE SCALE GENOMIC DNA]</scope>
    <source>
        <strain evidence="18 19">TSA66</strain>
    </source>
</reference>
<dbReference type="GO" id="GO:0015889">
    <property type="term" value="P:cobalamin transport"/>
    <property type="evidence" value="ECO:0007669"/>
    <property type="project" value="TreeGrafter"/>
</dbReference>
<sequence>MTFFTSRTGAAAWTPLALALSAVPAFAQTSPDKTLSPVVVTASRIEQLQTEALPHTTVITAEDIRNSQASDLPSLLQREAGIQITQNGGPGQTTSLFMRGAQPAQTLIMIDGVPVHRQGFANAPALEHILPDQVDHIEIVRGNVSAIYGSGAIGGVIQIFTKHGSGHPASNVIAEVGSRGTFKLTGAASGQINDTHYALSLTRFKTDGFTANSGAQYPNENPDRDGDANNSIAGSVANEWAKGQELGVRIYANEGKFSYDGAGYGGPADIYEGQSTQRTLALFSKNRVLQQWQSTVTLSQTETRNKNASITPLSNSVSRVNSDTSLLEWANEVSLSSVWALTAGLTAARDKVEDSSGSTWDAHSRSASSVYTGLTGAINAHQLQLNVRHDQVGGSGGETTGYFGYGFELTPAVKLIASASTAFHAPTLVQLYDTNYGNPGLKAEHSRSYEIGSQYTVGRTLLRATLFDTRTRDQFGYDVAYKTINLDKVRNQGLELSASTRLADIDLRASLTLQNPKDETTGQRPLRLAQTLASVSLAKSYGMWNFGGDVQYAGSRPDKDFAPYPPTDKEDDAYWLANIYVRYQVAKSISLFGRVENVFNRNYQTAYGYNQPPRGVFVGVNWRP</sequence>
<dbReference type="AlphaFoldDB" id="A0A0C2BV00"/>
<dbReference type="Proteomes" id="UP000031572">
    <property type="component" value="Unassembled WGS sequence"/>
</dbReference>
<evidence type="ECO:0000256" key="11">
    <source>
        <dbReference type="ARBA" id="ARBA00023237"/>
    </source>
</evidence>
<gene>
    <name evidence="18" type="ORF">TSA66_18570</name>
</gene>
<evidence type="ECO:0000313" key="18">
    <source>
        <dbReference type="EMBL" id="KIF83839.1"/>
    </source>
</evidence>
<dbReference type="InterPro" id="IPR037066">
    <property type="entry name" value="Plug_dom_sf"/>
</dbReference>
<feature type="signal peptide" evidence="15">
    <location>
        <begin position="1"/>
        <end position="27"/>
    </location>
</feature>
<comment type="caution">
    <text evidence="18">The sequence shown here is derived from an EMBL/GenBank/DDBJ whole genome shotgun (WGS) entry which is preliminary data.</text>
</comment>
<dbReference type="STRING" id="709839.TSA66_18570"/>
<protein>
    <submittedName>
        <fullName evidence="18">Outer membrane vitamin B12 receptor BtuB</fullName>
    </submittedName>
</protein>
<evidence type="ECO:0000256" key="6">
    <source>
        <dbReference type="ARBA" id="ARBA00022729"/>
    </source>
</evidence>
<keyword evidence="5 12" id="KW-0812">Transmembrane</keyword>
<dbReference type="PANTHER" id="PTHR30069">
    <property type="entry name" value="TONB-DEPENDENT OUTER MEMBRANE RECEPTOR"/>
    <property type="match status" value="1"/>
</dbReference>
<keyword evidence="19" id="KW-1185">Reference proteome</keyword>
<evidence type="ECO:0000256" key="10">
    <source>
        <dbReference type="ARBA" id="ARBA00023170"/>
    </source>
</evidence>
<organism evidence="18 19">
    <name type="scientific">Noviherbaspirillum autotrophicum</name>
    <dbReference type="NCBI Taxonomy" id="709839"/>
    <lineage>
        <taxon>Bacteria</taxon>
        <taxon>Pseudomonadati</taxon>
        <taxon>Pseudomonadota</taxon>
        <taxon>Betaproteobacteria</taxon>
        <taxon>Burkholderiales</taxon>
        <taxon>Oxalobacteraceae</taxon>
        <taxon>Noviherbaspirillum</taxon>
    </lineage>
</organism>
<evidence type="ECO:0000256" key="5">
    <source>
        <dbReference type="ARBA" id="ARBA00022692"/>
    </source>
</evidence>
<dbReference type="PROSITE" id="PS52016">
    <property type="entry name" value="TONB_DEPENDENT_REC_3"/>
    <property type="match status" value="1"/>
</dbReference>
<feature type="domain" description="TonB-dependent receptor plug" evidence="17">
    <location>
        <begin position="55"/>
        <end position="156"/>
    </location>
</feature>
<evidence type="ECO:0000259" key="17">
    <source>
        <dbReference type="Pfam" id="PF07715"/>
    </source>
</evidence>
<evidence type="ECO:0000256" key="7">
    <source>
        <dbReference type="ARBA" id="ARBA00023065"/>
    </source>
</evidence>
<dbReference type="SUPFAM" id="SSF56935">
    <property type="entry name" value="Porins"/>
    <property type="match status" value="1"/>
</dbReference>
<dbReference type="EMBL" id="JWJG01000028">
    <property type="protein sequence ID" value="KIF83839.1"/>
    <property type="molecule type" value="Genomic_DNA"/>
</dbReference>
<dbReference type="InterPro" id="IPR039426">
    <property type="entry name" value="TonB-dep_rcpt-like"/>
</dbReference>
<feature type="domain" description="TonB-dependent receptor-like beta-barrel" evidence="16">
    <location>
        <begin position="191"/>
        <end position="598"/>
    </location>
</feature>
<evidence type="ECO:0000313" key="19">
    <source>
        <dbReference type="Proteomes" id="UP000031572"/>
    </source>
</evidence>
<evidence type="ECO:0000256" key="1">
    <source>
        <dbReference type="ARBA" id="ARBA00004571"/>
    </source>
</evidence>
<accession>A0A0C2BV00</accession>
<keyword evidence="9 12" id="KW-0472">Membrane</keyword>
<keyword evidence="8 13" id="KW-0798">TonB box</keyword>
<keyword evidence="11 12" id="KW-0998">Cell outer membrane</keyword>
<evidence type="ECO:0000256" key="2">
    <source>
        <dbReference type="ARBA" id="ARBA00009810"/>
    </source>
</evidence>
<keyword evidence="10 18" id="KW-0675">Receptor</keyword>
<evidence type="ECO:0000256" key="3">
    <source>
        <dbReference type="ARBA" id="ARBA00022448"/>
    </source>
</evidence>
<keyword evidence="7" id="KW-0406">Ion transport</keyword>
<dbReference type="InterPro" id="IPR036942">
    <property type="entry name" value="Beta-barrel_TonB_sf"/>
</dbReference>
<evidence type="ECO:0000256" key="8">
    <source>
        <dbReference type="ARBA" id="ARBA00023077"/>
    </source>
</evidence>
<name>A0A0C2BV00_9BURK</name>
<evidence type="ECO:0000256" key="14">
    <source>
        <dbReference type="SAM" id="MobiDB-lite"/>
    </source>
</evidence>
<dbReference type="Pfam" id="PF07715">
    <property type="entry name" value="Plug"/>
    <property type="match status" value="1"/>
</dbReference>
<dbReference type="CDD" id="cd01347">
    <property type="entry name" value="ligand_gated_channel"/>
    <property type="match status" value="1"/>
</dbReference>
<dbReference type="OrthoDB" id="183532at2"/>
<keyword evidence="6 15" id="KW-0732">Signal</keyword>
<keyword evidence="3 12" id="KW-0813">Transport</keyword>
<dbReference type="InterPro" id="IPR000531">
    <property type="entry name" value="Beta-barrel_TonB"/>
</dbReference>
<dbReference type="Gene3D" id="2.170.130.10">
    <property type="entry name" value="TonB-dependent receptor, plug domain"/>
    <property type="match status" value="1"/>
</dbReference>
<evidence type="ECO:0000256" key="12">
    <source>
        <dbReference type="PROSITE-ProRule" id="PRU01360"/>
    </source>
</evidence>
<proteinExistence type="inferred from homology"/>
<feature type="chain" id="PRO_5002163290" evidence="15">
    <location>
        <begin position="28"/>
        <end position="624"/>
    </location>
</feature>
<evidence type="ECO:0000259" key="16">
    <source>
        <dbReference type="Pfam" id="PF00593"/>
    </source>
</evidence>
<evidence type="ECO:0000256" key="9">
    <source>
        <dbReference type="ARBA" id="ARBA00023136"/>
    </source>
</evidence>